<reference evidence="1 2" key="1">
    <citation type="journal article" date="2013" name="Mar. Genomics">
        <title>Expression of sulfatases in Rhodopirellula baltica and the diversity of sulfatases in the genus Rhodopirellula.</title>
        <authorList>
            <person name="Wegner C.E."/>
            <person name="Richter-Heitmann T."/>
            <person name="Klindworth A."/>
            <person name="Klockow C."/>
            <person name="Richter M."/>
            <person name="Achstetter T."/>
            <person name="Glockner F.O."/>
            <person name="Harder J."/>
        </authorList>
    </citation>
    <scope>NUCLEOTIDE SEQUENCE [LARGE SCALE GENOMIC DNA]</scope>
    <source>
        <strain evidence="1 2">SWK14</strain>
    </source>
</reference>
<sequence length="48" mass="5288">MLHEMAQVLGYLGRIMVSASTAPVNLRVQMPWLHGKVNLVKSGLLTLN</sequence>
<dbReference type="AlphaFoldDB" id="L7CB40"/>
<gene>
    <name evidence="1" type="ORF">RBSWK_05742</name>
</gene>
<evidence type="ECO:0000313" key="2">
    <source>
        <dbReference type="Proteomes" id="UP000010959"/>
    </source>
</evidence>
<evidence type="ECO:0000313" key="1">
    <source>
        <dbReference type="EMBL" id="ELP30326.1"/>
    </source>
</evidence>
<organism evidence="1 2">
    <name type="scientific">Rhodopirellula baltica SWK14</name>
    <dbReference type="NCBI Taxonomy" id="993516"/>
    <lineage>
        <taxon>Bacteria</taxon>
        <taxon>Pseudomonadati</taxon>
        <taxon>Planctomycetota</taxon>
        <taxon>Planctomycetia</taxon>
        <taxon>Pirellulales</taxon>
        <taxon>Pirellulaceae</taxon>
        <taxon>Rhodopirellula</taxon>
    </lineage>
</organism>
<dbReference type="Proteomes" id="UP000010959">
    <property type="component" value="Unassembled WGS sequence"/>
</dbReference>
<name>L7CB40_RHOBT</name>
<proteinExistence type="predicted"/>
<protein>
    <submittedName>
        <fullName evidence="1">Uncharacterized protein</fullName>
    </submittedName>
</protein>
<comment type="caution">
    <text evidence="1">The sequence shown here is derived from an EMBL/GenBank/DDBJ whole genome shotgun (WGS) entry which is preliminary data.</text>
</comment>
<accession>L7CB40</accession>
<dbReference type="EMBL" id="AMWG01000160">
    <property type="protein sequence ID" value="ELP30326.1"/>
    <property type="molecule type" value="Genomic_DNA"/>
</dbReference>